<dbReference type="Proteomes" id="UP000292052">
    <property type="component" value="Unassembled WGS sequence"/>
</dbReference>
<dbReference type="OrthoDB" id="6239677at2759"/>
<evidence type="ECO:0000256" key="7">
    <source>
        <dbReference type="RuleBase" id="RU361218"/>
    </source>
</evidence>
<keyword evidence="9" id="KW-1185">Reference proteome</keyword>
<accession>A0A482WDE0</accession>
<dbReference type="GO" id="GO:0005886">
    <property type="term" value="C:plasma membrane"/>
    <property type="evidence" value="ECO:0007669"/>
    <property type="project" value="TreeGrafter"/>
</dbReference>
<protein>
    <recommendedName>
        <fullName evidence="7">Tetraspanin</fullName>
    </recommendedName>
</protein>
<comment type="similarity">
    <text evidence="2 7">Belongs to the tetraspanin (TM4SF) family.</text>
</comment>
<dbReference type="PANTHER" id="PTHR19282">
    <property type="entry name" value="TETRASPANIN"/>
    <property type="match status" value="1"/>
</dbReference>
<dbReference type="InterPro" id="IPR008952">
    <property type="entry name" value="Tetraspanin_EC2_sf"/>
</dbReference>
<dbReference type="AlphaFoldDB" id="A0A482WDE0"/>
<evidence type="ECO:0000256" key="6">
    <source>
        <dbReference type="PIRSR" id="PIRSR002419-1"/>
    </source>
</evidence>
<feature type="transmembrane region" description="Helical" evidence="7">
    <location>
        <begin position="9"/>
        <end position="32"/>
    </location>
</feature>
<evidence type="ECO:0000256" key="1">
    <source>
        <dbReference type="ARBA" id="ARBA00004141"/>
    </source>
</evidence>
<dbReference type="PANTHER" id="PTHR19282:SF521">
    <property type="entry name" value="IP01817P-RELATED"/>
    <property type="match status" value="1"/>
</dbReference>
<dbReference type="PIRSF" id="PIRSF002419">
    <property type="entry name" value="Tetraspanin"/>
    <property type="match status" value="1"/>
</dbReference>
<comment type="subcellular location">
    <subcellularLocation>
        <location evidence="1 7">Membrane</location>
        <topology evidence="1 7">Multi-pass membrane protein</topology>
    </subcellularLocation>
</comment>
<dbReference type="InterPro" id="IPR018499">
    <property type="entry name" value="Tetraspanin/Peripherin"/>
</dbReference>
<dbReference type="SUPFAM" id="SSF48652">
    <property type="entry name" value="Tetraspanin"/>
    <property type="match status" value="1"/>
</dbReference>
<reference evidence="8 9" key="1">
    <citation type="submission" date="2017-03" db="EMBL/GenBank/DDBJ databases">
        <title>Genome of the blue death feigning beetle - Asbolus verrucosus.</title>
        <authorList>
            <person name="Rider S.D."/>
        </authorList>
    </citation>
    <scope>NUCLEOTIDE SEQUENCE [LARGE SCALE GENOMIC DNA]</scope>
    <source>
        <strain evidence="8">Butters</strain>
        <tissue evidence="8">Head and leg muscle</tissue>
    </source>
</reference>
<dbReference type="CDD" id="cd03127">
    <property type="entry name" value="tetraspanin_LEL"/>
    <property type="match status" value="1"/>
</dbReference>
<comment type="caution">
    <text evidence="8">The sequence shown here is derived from an EMBL/GenBank/DDBJ whole genome shotgun (WGS) entry which is preliminary data.</text>
</comment>
<keyword evidence="5 7" id="KW-0472">Membrane</keyword>
<evidence type="ECO:0000256" key="2">
    <source>
        <dbReference type="ARBA" id="ARBA00006840"/>
    </source>
</evidence>
<name>A0A482WDE0_ASBVE</name>
<keyword evidence="6" id="KW-1015">Disulfide bond</keyword>
<feature type="disulfide bond" evidence="6">
    <location>
        <begin position="143"/>
        <end position="179"/>
    </location>
</feature>
<evidence type="ECO:0000256" key="5">
    <source>
        <dbReference type="ARBA" id="ARBA00023136"/>
    </source>
</evidence>
<feature type="transmembrane region" description="Helical" evidence="7">
    <location>
        <begin position="52"/>
        <end position="72"/>
    </location>
</feature>
<keyword evidence="4 7" id="KW-1133">Transmembrane helix</keyword>
<proteinExistence type="inferred from homology"/>
<organism evidence="8 9">
    <name type="scientific">Asbolus verrucosus</name>
    <name type="common">Desert ironclad beetle</name>
    <dbReference type="NCBI Taxonomy" id="1661398"/>
    <lineage>
        <taxon>Eukaryota</taxon>
        <taxon>Metazoa</taxon>
        <taxon>Ecdysozoa</taxon>
        <taxon>Arthropoda</taxon>
        <taxon>Hexapoda</taxon>
        <taxon>Insecta</taxon>
        <taxon>Pterygota</taxon>
        <taxon>Neoptera</taxon>
        <taxon>Endopterygota</taxon>
        <taxon>Coleoptera</taxon>
        <taxon>Polyphaga</taxon>
        <taxon>Cucujiformia</taxon>
        <taxon>Tenebrionidae</taxon>
        <taxon>Pimeliinae</taxon>
        <taxon>Asbolus</taxon>
    </lineage>
</organism>
<evidence type="ECO:0000313" key="8">
    <source>
        <dbReference type="EMBL" id="RZC43281.1"/>
    </source>
</evidence>
<comment type="caution">
    <text evidence="7">Lacks conserved residue(s) required for the propagation of feature annotation.</text>
</comment>
<evidence type="ECO:0000313" key="9">
    <source>
        <dbReference type="Proteomes" id="UP000292052"/>
    </source>
</evidence>
<dbReference type="STRING" id="1661398.A0A482WDE0"/>
<dbReference type="Gene3D" id="1.10.1450.10">
    <property type="entry name" value="Tetraspanin"/>
    <property type="match status" value="1"/>
</dbReference>
<feature type="transmembrane region" description="Helical" evidence="7">
    <location>
        <begin position="79"/>
        <end position="101"/>
    </location>
</feature>
<sequence>MGIPEVTKYFVFLGLNIVIAFCGAILLAFGAILQRDELKGVKSFGKLSIGGFSIGIGVLGLCLATWGLWAVFKRKPSVLTYYVIVLLMLFIVQIILGAVALGSLSGAHQSEEDEVRKAVRKLFMRDDSDAHKVIHHIQKNFRCCGSNGPVWWKQMNKRIPVSCCSTQKEPCEDPYEKGCAATYASAINRNMGVIGGVAIGFTPVEVCFFDFSPCRVITFKKMQHV</sequence>
<dbReference type="InterPro" id="IPR000301">
    <property type="entry name" value="Tetraspanin_animals"/>
</dbReference>
<evidence type="ECO:0000256" key="3">
    <source>
        <dbReference type="ARBA" id="ARBA00022692"/>
    </source>
</evidence>
<dbReference type="EMBL" id="QDEB01000450">
    <property type="protein sequence ID" value="RZC43281.1"/>
    <property type="molecule type" value="Genomic_DNA"/>
</dbReference>
<feature type="disulfide bond" evidence="6">
    <location>
        <begin position="144"/>
        <end position="164"/>
    </location>
</feature>
<dbReference type="Pfam" id="PF00335">
    <property type="entry name" value="Tetraspanin"/>
    <property type="match status" value="1"/>
</dbReference>
<gene>
    <name evidence="8" type="ORF">BDFB_003293</name>
</gene>
<keyword evidence="3 7" id="KW-0812">Transmembrane</keyword>
<dbReference type="PRINTS" id="PR00259">
    <property type="entry name" value="TMFOUR"/>
</dbReference>
<evidence type="ECO:0000256" key="4">
    <source>
        <dbReference type="ARBA" id="ARBA00022989"/>
    </source>
</evidence>